<accession>A0AAU8UII2</accession>
<evidence type="ECO:0000313" key="2">
    <source>
        <dbReference type="Proteomes" id="UP000095100"/>
    </source>
</evidence>
<protein>
    <submittedName>
        <fullName evidence="1">Uncharacterized protein</fullName>
    </submittedName>
</protein>
<name>A0AAU8UII2_9BURK</name>
<dbReference type="EMBL" id="CP013447">
    <property type="protein sequence ID" value="AOK25345.1"/>
    <property type="molecule type" value="Genomic_DNA"/>
</dbReference>
<dbReference type="AlphaFoldDB" id="A0AAU8UII2"/>
<gene>
    <name evidence="1" type="ORF">WK67_21350</name>
</gene>
<organism evidence="1 2">
    <name type="scientific">Burkholderia ubonensis</name>
    <dbReference type="NCBI Taxonomy" id="101571"/>
    <lineage>
        <taxon>Bacteria</taxon>
        <taxon>Pseudomonadati</taxon>
        <taxon>Pseudomonadota</taxon>
        <taxon>Betaproteobacteria</taxon>
        <taxon>Burkholderiales</taxon>
        <taxon>Burkholderiaceae</taxon>
        <taxon>Burkholderia</taxon>
        <taxon>Burkholderia cepacia complex</taxon>
    </lineage>
</organism>
<reference evidence="1 2" key="1">
    <citation type="submission" date="2015-12" db="EMBL/GenBank/DDBJ databases">
        <title>Diversity of Burkholderia near neighbor genomes.</title>
        <authorList>
            <person name="Sahl J."/>
            <person name="Wagner D."/>
            <person name="Keim P."/>
        </authorList>
    </citation>
    <scope>NUCLEOTIDE SEQUENCE [LARGE SCALE GENOMIC DNA]</scope>
    <source>
        <strain evidence="1 2">MSMB1189WGS</strain>
    </source>
</reference>
<sequence>MFESALFAFLGGQNLVGARYRDFGQFRGKGAVHRICVKEFDIDGKFATGNIFRAVTEILQIWSLRMATRYLVFIMSLSV</sequence>
<evidence type="ECO:0000313" key="1">
    <source>
        <dbReference type="EMBL" id="AOK25345.1"/>
    </source>
</evidence>
<dbReference type="Proteomes" id="UP000095100">
    <property type="component" value="Chromosome 2"/>
</dbReference>
<proteinExistence type="predicted"/>